<evidence type="ECO:0000256" key="1">
    <source>
        <dbReference type="PROSITE-ProRule" id="PRU00176"/>
    </source>
</evidence>
<evidence type="ECO:0000313" key="3">
    <source>
        <dbReference type="EMBL" id="CAB3411443.1"/>
    </source>
</evidence>
<dbReference type="InterPro" id="IPR000504">
    <property type="entry name" value="RRM_dom"/>
</dbReference>
<sequence>MRFTSRLEGVPLIKLNDERGADAELQLALAGNAAAAGYYGMTADSEPKKAKLDPSLLYYSNPAYLTGVPFSQIQLSTLPQCTTSAATAAPRSKVVHVRNIPPDLLEVELLQLCGQYGQISNFMMLKGKSQAFVEYEEENGAAAFVTAMAAVPIQIRGRTVFAQFSTHKELKLDKNKVPTSSAASLAAPPIPDDTEVRQLCCFTLPPPKMG</sequence>
<dbReference type="GO" id="GO:0003723">
    <property type="term" value="F:RNA binding"/>
    <property type="evidence" value="ECO:0007669"/>
    <property type="project" value="UniProtKB-UniRule"/>
</dbReference>
<dbReference type="SMART" id="SM00360">
    <property type="entry name" value="RRM"/>
    <property type="match status" value="1"/>
</dbReference>
<name>A0A8S1F6E4_9PELO</name>
<dbReference type="PANTHER" id="PTHR15592">
    <property type="entry name" value="MATRIN 3/NUCLEAR PROTEIN 220-RELATED"/>
    <property type="match status" value="1"/>
</dbReference>
<protein>
    <recommendedName>
        <fullName evidence="2">RRM domain-containing protein</fullName>
    </recommendedName>
</protein>
<dbReference type="Pfam" id="PF00076">
    <property type="entry name" value="RRM_1"/>
    <property type="match status" value="1"/>
</dbReference>
<dbReference type="Gene3D" id="3.30.70.330">
    <property type="match status" value="1"/>
</dbReference>
<dbReference type="AlphaFoldDB" id="A0A8S1F6E4"/>
<organism evidence="3 4">
    <name type="scientific">Caenorhabditis bovis</name>
    <dbReference type="NCBI Taxonomy" id="2654633"/>
    <lineage>
        <taxon>Eukaryota</taxon>
        <taxon>Metazoa</taxon>
        <taxon>Ecdysozoa</taxon>
        <taxon>Nematoda</taxon>
        <taxon>Chromadorea</taxon>
        <taxon>Rhabditida</taxon>
        <taxon>Rhabditina</taxon>
        <taxon>Rhabditomorpha</taxon>
        <taxon>Rhabditoidea</taxon>
        <taxon>Rhabditidae</taxon>
        <taxon>Peloderinae</taxon>
        <taxon>Caenorhabditis</taxon>
    </lineage>
</organism>
<dbReference type="SUPFAM" id="SSF54928">
    <property type="entry name" value="RNA-binding domain, RBD"/>
    <property type="match status" value="1"/>
</dbReference>
<dbReference type="Proteomes" id="UP000494206">
    <property type="component" value="Unassembled WGS sequence"/>
</dbReference>
<evidence type="ECO:0000259" key="2">
    <source>
        <dbReference type="PROSITE" id="PS50102"/>
    </source>
</evidence>
<gene>
    <name evidence="3" type="ORF">CBOVIS_LOCUS12835</name>
</gene>
<accession>A0A8S1F6E4</accession>
<dbReference type="EMBL" id="CADEPM010000013">
    <property type="protein sequence ID" value="CAB3411443.1"/>
    <property type="molecule type" value="Genomic_DNA"/>
</dbReference>
<reference evidence="3 4" key="1">
    <citation type="submission" date="2020-04" db="EMBL/GenBank/DDBJ databases">
        <authorList>
            <person name="Laetsch R D."/>
            <person name="Stevens L."/>
            <person name="Kumar S."/>
            <person name="Blaxter L. M."/>
        </authorList>
    </citation>
    <scope>NUCLEOTIDE SEQUENCE [LARGE SCALE GENOMIC DNA]</scope>
</reference>
<dbReference type="InterPro" id="IPR035979">
    <property type="entry name" value="RBD_domain_sf"/>
</dbReference>
<dbReference type="CDD" id="cd12421">
    <property type="entry name" value="RRM1_PTBP1_hnRNPL_like"/>
    <property type="match status" value="1"/>
</dbReference>
<comment type="caution">
    <text evidence="3">The sequence shown here is derived from an EMBL/GenBank/DDBJ whole genome shotgun (WGS) entry which is preliminary data.</text>
</comment>
<dbReference type="OrthoDB" id="296632at2759"/>
<keyword evidence="4" id="KW-1185">Reference proteome</keyword>
<dbReference type="PROSITE" id="PS50102">
    <property type="entry name" value="RRM"/>
    <property type="match status" value="1"/>
</dbReference>
<dbReference type="InterPro" id="IPR012677">
    <property type="entry name" value="Nucleotide-bd_a/b_plait_sf"/>
</dbReference>
<evidence type="ECO:0000313" key="4">
    <source>
        <dbReference type="Proteomes" id="UP000494206"/>
    </source>
</evidence>
<proteinExistence type="predicted"/>
<feature type="domain" description="RRM" evidence="2">
    <location>
        <begin position="93"/>
        <end position="167"/>
    </location>
</feature>
<keyword evidence="1" id="KW-0694">RNA-binding</keyword>